<gene>
    <name evidence="1" type="ORF">BN2614_LOCUS2</name>
</gene>
<reference evidence="1 2" key="1">
    <citation type="submission" date="2018-10" db="EMBL/GenBank/DDBJ databases">
        <authorList>
            <person name="Ekblom R."/>
            <person name="Jareborg N."/>
        </authorList>
    </citation>
    <scope>NUCLEOTIDE SEQUENCE [LARGE SCALE GENOMIC DNA]</scope>
    <source>
        <tissue evidence="1">Muscle</tissue>
    </source>
</reference>
<protein>
    <submittedName>
        <fullName evidence="1">Uncharacterized protein</fullName>
    </submittedName>
</protein>
<sequence length="34" mass="3469">MKQVTGERPASGRKSLPGLLGACSLTSSVCYSPS</sequence>
<comment type="caution">
    <text evidence="1">The sequence shown here is derived from an EMBL/GenBank/DDBJ whole genome shotgun (WGS) entry which is preliminary data.</text>
</comment>
<dbReference type="EMBL" id="CYRY02005175">
    <property type="protein sequence ID" value="VCW69627.1"/>
    <property type="molecule type" value="Genomic_DNA"/>
</dbReference>
<evidence type="ECO:0000313" key="1">
    <source>
        <dbReference type="EMBL" id="VCW69627.1"/>
    </source>
</evidence>
<dbReference type="AlphaFoldDB" id="A0A9X9LJF3"/>
<evidence type="ECO:0000313" key="2">
    <source>
        <dbReference type="Proteomes" id="UP000269945"/>
    </source>
</evidence>
<dbReference type="Proteomes" id="UP000269945">
    <property type="component" value="Unassembled WGS sequence"/>
</dbReference>
<name>A0A9X9LJF3_GULGU</name>
<proteinExistence type="predicted"/>
<accession>A0A9X9LJF3</accession>
<keyword evidence="2" id="KW-1185">Reference proteome</keyword>
<organism evidence="1 2">
    <name type="scientific">Gulo gulo</name>
    <name type="common">Wolverine</name>
    <name type="synonym">Gluton</name>
    <dbReference type="NCBI Taxonomy" id="48420"/>
    <lineage>
        <taxon>Eukaryota</taxon>
        <taxon>Metazoa</taxon>
        <taxon>Chordata</taxon>
        <taxon>Craniata</taxon>
        <taxon>Vertebrata</taxon>
        <taxon>Euteleostomi</taxon>
        <taxon>Mammalia</taxon>
        <taxon>Eutheria</taxon>
        <taxon>Laurasiatheria</taxon>
        <taxon>Carnivora</taxon>
        <taxon>Caniformia</taxon>
        <taxon>Musteloidea</taxon>
        <taxon>Mustelidae</taxon>
        <taxon>Guloninae</taxon>
        <taxon>Gulo</taxon>
    </lineage>
</organism>